<gene>
    <name evidence="2" type="ORF">BHF72_2223</name>
</gene>
<dbReference type="PATRIC" id="fig|237258.4.peg.2384"/>
<protein>
    <recommendedName>
        <fullName evidence="4">DUF4153 domain-containing protein</fullName>
    </recommendedName>
</protein>
<evidence type="ECO:0008006" key="4">
    <source>
        <dbReference type="Google" id="ProtNLM"/>
    </source>
</evidence>
<dbReference type="Proteomes" id="UP000095601">
    <property type="component" value="Unassembled WGS sequence"/>
</dbReference>
<feature type="transmembrane region" description="Helical" evidence="1">
    <location>
        <begin position="76"/>
        <end position="93"/>
    </location>
</feature>
<feature type="transmembrane region" description="Helical" evidence="1">
    <location>
        <begin position="105"/>
        <end position="125"/>
    </location>
</feature>
<feature type="transmembrane region" description="Helical" evidence="1">
    <location>
        <begin position="140"/>
        <end position="165"/>
    </location>
</feature>
<dbReference type="InterPro" id="IPR025291">
    <property type="entry name" value="DUF4153"/>
</dbReference>
<name>A0A1E5UEK1_9FLAO</name>
<feature type="transmembrane region" description="Helical" evidence="1">
    <location>
        <begin position="288"/>
        <end position="306"/>
    </location>
</feature>
<feature type="transmembrane region" description="Helical" evidence="1">
    <location>
        <begin position="45"/>
        <end position="64"/>
    </location>
</feature>
<evidence type="ECO:0000313" key="3">
    <source>
        <dbReference type="Proteomes" id="UP000095601"/>
    </source>
</evidence>
<evidence type="ECO:0000256" key="1">
    <source>
        <dbReference type="SAM" id="Phobius"/>
    </source>
</evidence>
<reference evidence="2 3" key="1">
    <citation type="submission" date="2016-09" db="EMBL/GenBank/DDBJ databases">
        <authorList>
            <person name="Capua I."/>
            <person name="De Benedictis P."/>
            <person name="Joannis T."/>
            <person name="Lombin L.H."/>
            <person name="Cattoli G."/>
        </authorList>
    </citation>
    <scope>NUCLEOTIDE SEQUENCE [LARGE SCALE GENOMIC DNA]</scope>
    <source>
        <strain evidence="2 3">NRS-1</strain>
    </source>
</reference>
<feature type="transmembrane region" description="Helical" evidence="1">
    <location>
        <begin position="177"/>
        <end position="197"/>
    </location>
</feature>
<accession>A0A1E5UEK1</accession>
<dbReference type="KEGG" id="cnr:EB819_04380"/>
<feature type="transmembrane region" description="Helical" evidence="1">
    <location>
        <begin position="250"/>
        <end position="268"/>
    </location>
</feature>
<comment type="caution">
    <text evidence="2">The sequence shown here is derived from an EMBL/GenBank/DDBJ whole genome shotgun (WGS) entry which is preliminary data.</text>
</comment>
<proteinExistence type="predicted"/>
<dbReference type="RefSeq" id="WP_069798374.1">
    <property type="nucleotide sequence ID" value="NZ_CP034157.1"/>
</dbReference>
<organism evidence="2 3">
    <name type="scientific">Cloacibacterium normanense</name>
    <dbReference type="NCBI Taxonomy" id="237258"/>
    <lineage>
        <taxon>Bacteria</taxon>
        <taxon>Pseudomonadati</taxon>
        <taxon>Bacteroidota</taxon>
        <taxon>Flavobacteriia</taxon>
        <taxon>Flavobacteriales</taxon>
        <taxon>Weeksellaceae</taxon>
    </lineage>
</organism>
<feature type="transmembrane region" description="Helical" evidence="1">
    <location>
        <begin position="21"/>
        <end position="39"/>
    </location>
</feature>
<keyword evidence="1" id="KW-1133">Transmembrane helix</keyword>
<sequence>MITKFKEIWGKTDDIILRYPMVLTAALIAAISAVVAIEIDHQDNQFLVTKLAFAGCLGISLMFGIKMLSQRIGKGFLLEILGAAFLVWFYFYLPNSEKQFTEVNGFVIFALVILSHLFVSFSGFLNKKPELNFWQFNKNLFINIFLTAVFTGVLVLGVVLAILAVDKLFDFNFNNNLYPKTILFLAISGSTFIFLIFNDKGIFQLEKDGNYPQILKFFTQFVLIPLLLIYVTILYFYAGKILINWELPRGWVSYLILIYSVVGILALLLVHPLKEESAKSWVKVFSKIFYYTLIPLLVLLFVAIFTRILEYGYTEPRYFVLLLAIWLTTVVFYFIFYKKATIKFVPISLFIFGVFALIFPYVNAFSTAKRSQKTELQQILTKNQLLEKGKINFEKAIQDSVATEVANKFQFLNERKQQAFLLSFIPKTHLSKFKKILEKERYMVNSEIRISFQNIIKSKEVNAYKSDYQGVFSNKRNYDIQNYEKLIVFSNIDIQNEEQLDDYMLKTKPIKDGYIFSGYIIDLESPTKVTKSYDLTPFLKKQLEKDNADQLSTPLEEISTEFDLHQYHLKVYFSEIINNKVNKKDNISVRDMVILVKKK</sequence>
<dbReference type="EMBL" id="MKGI01000043">
    <property type="protein sequence ID" value="OEL11353.1"/>
    <property type="molecule type" value="Genomic_DNA"/>
</dbReference>
<feature type="transmembrane region" description="Helical" evidence="1">
    <location>
        <begin position="217"/>
        <end position="238"/>
    </location>
</feature>
<dbReference type="STRING" id="237258.SAMN04489756_101114"/>
<dbReference type="Pfam" id="PF13687">
    <property type="entry name" value="DUF4153"/>
    <property type="match status" value="1"/>
</dbReference>
<evidence type="ECO:0000313" key="2">
    <source>
        <dbReference type="EMBL" id="OEL11353.1"/>
    </source>
</evidence>
<keyword evidence="3" id="KW-1185">Reference proteome</keyword>
<keyword evidence="1" id="KW-0812">Transmembrane</keyword>
<keyword evidence="1" id="KW-0472">Membrane</keyword>
<feature type="transmembrane region" description="Helical" evidence="1">
    <location>
        <begin position="318"/>
        <end position="337"/>
    </location>
</feature>
<feature type="transmembrane region" description="Helical" evidence="1">
    <location>
        <begin position="344"/>
        <end position="362"/>
    </location>
</feature>
<dbReference type="AlphaFoldDB" id="A0A1E5UEK1"/>
<dbReference type="OrthoDB" id="9809196at2"/>